<dbReference type="PANTHER" id="PTHR11848:SF137">
    <property type="entry name" value="BONE MORPHOGENETIC PROTEIN 6"/>
    <property type="match status" value="1"/>
</dbReference>
<keyword evidence="5" id="KW-0732">Signal</keyword>
<keyword evidence="9" id="KW-0325">Glycoprotein</keyword>
<protein>
    <submittedName>
        <fullName evidence="14">Bone morphogenetic protein 6</fullName>
    </submittedName>
</protein>
<evidence type="ECO:0000259" key="13">
    <source>
        <dbReference type="PROSITE" id="PS51362"/>
    </source>
</evidence>
<evidence type="ECO:0000256" key="4">
    <source>
        <dbReference type="ARBA" id="ARBA00022525"/>
    </source>
</evidence>
<gene>
    <name evidence="14" type="primary">BMP6</name>
</gene>
<dbReference type="PANTHER" id="PTHR11848">
    <property type="entry name" value="TGF-BETA FAMILY"/>
    <property type="match status" value="1"/>
</dbReference>
<dbReference type="InterPro" id="IPR017948">
    <property type="entry name" value="TGFb_CS"/>
</dbReference>
<keyword evidence="6" id="KW-0892">Osteogenesis</keyword>
<comment type="similarity">
    <text evidence="2 11">Belongs to the TGF-beta family.</text>
</comment>
<evidence type="ECO:0000256" key="3">
    <source>
        <dbReference type="ARBA" id="ARBA00022514"/>
    </source>
</evidence>
<feature type="domain" description="TGF-beta family profile" evidence="13">
    <location>
        <begin position="258"/>
        <end position="378"/>
    </location>
</feature>
<accession>A0A976SLY6</accession>
<reference evidence="14" key="2">
    <citation type="submission" date="2022-06" db="EMBL/GenBank/DDBJ databases">
        <authorList>
            <person name="Ma Y."/>
        </authorList>
    </citation>
    <scope>NUCLEOTIDE SEQUENCE</scope>
</reference>
<evidence type="ECO:0000256" key="9">
    <source>
        <dbReference type="ARBA" id="ARBA00023180"/>
    </source>
</evidence>
<dbReference type="CDD" id="cd19396">
    <property type="entry name" value="TGF_beta_BMP6"/>
    <property type="match status" value="1"/>
</dbReference>
<name>A0A976SLY6_OPLFA</name>
<dbReference type="GO" id="GO:0005615">
    <property type="term" value="C:extracellular space"/>
    <property type="evidence" value="ECO:0007669"/>
    <property type="project" value="UniProtKB-KW"/>
</dbReference>
<dbReference type="SUPFAM" id="SSF57501">
    <property type="entry name" value="Cystine-knot cytokines"/>
    <property type="match status" value="1"/>
</dbReference>
<dbReference type="PROSITE" id="PS51362">
    <property type="entry name" value="TGF_BETA_2"/>
    <property type="match status" value="1"/>
</dbReference>
<organism evidence="14">
    <name type="scientific">Oplegnathus fasciatus</name>
    <name type="common">Barred knifejaw</name>
    <name type="synonym">Scaradon fasciatus</name>
    <dbReference type="NCBI Taxonomy" id="163134"/>
    <lineage>
        <taxon>Eukaryota</taxon>
        <taxon>Metazoa</taxon>
        <taxon>Chordata</taxon>
        <taxon>Craniata</taxon>
        <taxon>Vertebrata</taxon>
        <taxon>Euteleostomi</taxon>
        <taxon>Actinopterygii</taxon>
        <taxon>Neopterygii</taxon>
        <taxon>Teleostei</taxon>
        <taxon>Neoteleostei</taxon>
        <taxon>Acanthomorphata</taxon>
        <taxon>Eupercaria</taxon>
        <taxon>Centrarchiformes</taxon>
        <taxon>Terapontoidei</taxon>
        <taxon>Oplegnathidae</taxon>
        <taxon>Oplegnathus</taxon>
    </lineage>
</organism>
<evidence type="ECO:0000256" key="1">
    <source>
        <dbReference type="ARBA" id="ARBA00004613"/>
    </source>
</evidence>
<dbReference type="InterPro" id="IPR015615">
    <property type="entry name" value="TGF-beta-rel"/>
</dbReference>
<keyword evidence="8" id="KW-1015">Disulfide bond</keyword>
<proteinExistence type="evidence at transcript level"/>
<keyword evidence="4" id="KW-0964">Secreted</keyword>
<dbReference type="Pfam" id="PF00688">
    <property type="entry name" value="TGFb_propeptide"/>
    <property type="match status" value="1"/>
</dbReference>
<evidence type="ECO:0000256" key="7">
    <source>
        <dbReference type="ARBA" id="ARBA00023030"/>
    </source>
</evidence>
<dbReference type="InterPro" id="IPR029034">
    <property type="entry name" value="Cystine-knot_cytokine"/>
</dbReference>
<evidence type="ECO:0000256" key="10">
    <source>
        <dbReference type="ARBA" id="ARBA00023188"/>
    </source>
</evidence>
<dbReference type="GO" id="GO:0008083">
    <property type="term" value="F:growth factor activity"/>
    <property type="evidence" value="ECO:0007669"/>
    <property type="project" value="UniProtKB-KW"/>
</dbReference>
<evidence type="ECO:0000256" key="6">
    <source>
        <dbReference type="ARBA" id="ARBA00022855"/>
    </source>
</evidence>
<dbReference type="Gene3D" id="2.60.120.970">
    <property type="match status" value="1"/>
</dbReference>
<dbReference type="GO" id="GO:0005125">
    <property type="term" value="F:cytokine activity"/>
    <property type="evidence" value="ECO:0007669"/>
    <property type="project" value="UniProtKB-KW"/>
</dbReference>
<dbReference type="AlphaFoldDB" id="A0A976SLY6"/>
<evidence type="ECO:0000256" key="11">
    <source>
        <dbReference type="RuleBase" id="RU000354"/>
    </source>
</evidence>
<sequence>MQAAVRQLSLRGIGWTVLGVSRHGRLAQRLRSLYASCEDFPLILDAKPQWISIEFQAEKVEKQLECYLAANAVAPRPLTPRTAAIKLEYDRELSPQRRHHKEFKFNLSQIPEGEAVTAAEFRLYKECVSRAFRNDTFLLKVYQVVKEHPDREADLFLLESRRLWAAEEGWLEFDITATSNLWVMSPVHNLGLQVSVETSSGQSISSKEAGLVGRDGALEKQPFMVAFFKVSEVHIRTARSTGGKRRQQNRNRSTQPQEGSRGPGPADYNSSDQKTACRRHELYVSFRELGWQDWIIAPEGYAANYCDGECSFPLNAHMNATNHAIVQTLVHLMNPENVPKPCCAPTKLHAISVLYFDDNSNVILKKYKNMVVRACGCH</sequence>
<dbReference type="InterPro" id="IPR001111">
    <property type="entry name" value="TGF-b_propeptide"/>
</dbReference>
<dbReference type="Gene3D" id="2.10.90.10">
    <property type="entry name" value="Cystine-knot cytokines"/>
    <property type="match status" value="1"/>
</dbReference>
<dbReference type="GO" id="GO:0051216">
    <property type="term" value="P:cartilage development"/>
    <property type="evidence" value="ECO:0007669"/>
    <property type="project" value="UniProtKB-KW"/>
</dbReference>
<dbReference type="InterPro" id="IPR001839">
    <property type="entry name" value="TGF-b_C"/>
</dbReference>
<evidence type="ECO:0000256" key="5">
    <source>
        <dbReference type="ARBA" id="ARBA00022729"/>
    </source>
</evidence>
<comment type="subcellular location">
    <subcellularLocation>
        <location evidence="1">Secreted</location>
    </subcellularLocation>
</comment>
<dbReference type="GO" id="GO:0001503">
    <property type="term" value="P:ossification"/>
    <property type="evidence" value="ECO:0007669"/>
    <property type="project" value="UniProtKB-KW"/>
</dbReference>
<keyword evidence="7 11" id="KW-0339">Growth factor</keyword>
<dbReference type="PROSITE" id="PS00250">
    <property type="entry name" value="TGF_BETA_1"/>
    <property type="match status" value="1"/>
</dbReference>
<dbReference type="Pfam" id="PF00019">
    <property type="entry name" value="TGF_beta"/>
    <property type="match status" value="1"/>
</dbReference>
<evidence type="ECO:0000256" key="12">
    <source>
        <dbReference type="SAM" id="MobiDB-lite"/>
    </source>
</evidence>
<feature type="region of interest" description="Disordered" evidence="12">
    <location>
        <begin position="238"/>
        <end position="272"/>
    </location>
</feature>
<dbReference type="SMART" id="SM00204">
    <property type="entry name" value="TGFB"/>
    <property type="match status" value="1"/>
</dbReference>
<dbReference type="EMBL" id="ON881251">
    <property type="protein sequence ID" value="UVC66226.1"/>
    <property type="molecule type" value="mRNA"/>
</dbReference>
<evidence type="ECO:0000256" key="8">
    <source>
        <dbReference type="ARBA" id="ARBA00023157"/>
    </source>
</evidence>
<keyword evidence="10" id="KW-0891">Chondrogenesis</keyword>
<dbReference type="FunFam" id="2.10.90.10:FF:000003">
    <property type="entry name" value="Bone morphogenetic protein 5"/>
    <property type="match status" value="1"/>
</dbReference>
<evidence type="ECO:0000313" key="14">
    <source>
        <dbReference type="EMBL" id="UVC66226.1"/>
    </source>
</evidence>
<dbReference type="GO" id="GO:0030509">
    <property type="term" value="P:BMP signaling pathway"/>
    <property type="evidence" value="ECO:0007669"/>
    <property type="project" value="TreeGrafter"/>
</dbReference>
<evidence type="ECO:0000256" key="2">
    <source>
        <dbReference type="ARBA" id="ARBA00006656"/>
    </source>
</evidence>
<reference evidence="14" key="1">
    <citation type="journal article" date="2022" name="Front. Genet.">
        <title>Genome-wide identification, characterization and expression analysis of the BMP family associated with beak-like teeth in Oplegnathus.</title>
        <authorList>
            <person name="Ma Y."/>
            <person name="Xiao Y."/>
            <person name="Xiao Z."/>
            <person name="Wu Y."/>
            <person name="Zhao H."/>
            <person name="Gao G."/>
            <person name="Wu L."/>
            <person name="Wang T."/>
            <person name="Zhao N."/>
            <person name="Li J."/>
        </authorList>
    </citation>
    <scope>NUCLEOTIDE SEQUENCE</scope>
</reference>
<keyword evidence="3" id="KW-0202">Cytokine</keyword>